<protein>
    <submittedName>
        <fullName evidence="1">Cytochrome P450</fullName>
    </submittedName>
</protein>
<organism evidence="1 2">
    <name type="scientific">Artomyces pyxidatus</name>
    <dbReference type="NCBI Taxonomy" id="48021"/>
    <lineage>
        <taxon>Eukaryota</taxon>
        <taxon>Fungi</taxon>
        <taxon>Dikarya</taxon>
        <taxon>Basidiomycota</taxon>
        <taxon>Agaricomycotina</taxon>
        <taxon>Agaricomycetes</taxon>
        <taxon>Russulales</taxon>
        <taxon>Auriscalpiaceae</taxon>
        <taxon>Artomyces</taxon>
    </lineage>
</organism>
<reference evidence="1" key="2">
    <citation type="journal article" date="2022" name="New Phytol.">
        <title>Evolutionary transition to the ectomycorrhizal habit in the genomes of a hyperdiverse lineage of mushroom-forming fungi.</title>
        <authorList>
            <person name="Looney B."/>
            <person name="Miyauchi S."/>
            <person name="Morin E."/>
            <person name="Drula E."/>
            <person name="Courty P.E."/>
            <person name="Kohler A."/>
            <person name="Kuo A."/>
            <person name="LaButti K."/>
            <person name="Pangilinan J."/>
            <person name="Lipzen A."/>
            <person name="Riley R."/>
            <person name="Andreopoulos W."/>
            <person name="He G."/>
            <person name="Johnson J."/>
            <person name="Nolan M."/>
            <person name="Tritt A."/>
            <person name="Barry K.W."/>
            <person name="Grigoriev I.V."/>
            <person name="Nagy L.G."/>
            <person name="Hibbett D."/>
            <person name="Henrissat B."/>
            <person name="Matheny P.B."/>
            <person name="Labbe J."/>
            <person name="Martin F.M."/>
        </authorList>
    </citation>
    <scope>NUCLEOTIDE SEQUENCE</scope>
    <source>
        <strain evidence="1">HHB10654</strain>
    </source>
</reference>
<accession>A0ACB8SV18</accession>
<dbReference type="EMBL" id="MU277222">
    <property type="protein sequence ID" value="KAI0060037.1"/>
    <property type="molecule type" value="Genomic_DNA"/>
</dbReference>
<sequence>MLMWLMDTAVGEERSVTNLARRMLITFTYALYDLAANSQYLQPLREEVEAAVAADGWTKAAVSKMHRVDSFLRESQRMHGLQIAGLRRLALKPFTFSNGVTIPAGTLVSCSTRSTHHDGVYYDHPDVFDAFRFTELSKDEEKKHQMVSVSADYLAFGNGVHACPGRFFAAYELKAMLAHVVVSYDVKFEDGQGIPSDQFVADSCIPGTADIWFRQRR</sequence>
<dbReference type="Proteomes" id="UP000814140">
    <property type="component" value="Unassembled WGS sequence"/>
</dbReference>
<name>A0ACB8SV18_9AGAM</name>
<comment type="caution">
    <text evidence="1">The sequence shown here is derived from an EMBL/GenBank/DDBJ whole genome shotgun (WGS) entry which is preliminary data.</text>
</comment>
<evidence type="ECO:0000313" key="1">
    <source>
        <dbReference type="EMBL" id="KAI0060037.1"/>
    </source>
</evidence>
<reference evidence="1" key="1">
    <citation type="submission" date="2021-03" db="EMBL/GenBank/DDBJ databases">
        <authorList>
            <consortium name="DOE Joint Genome Institute"/>
            <person name="Ahrendt S."/>
            <person name="Looney B.P."/>
            <person name="Miyauchi S."/>
            <person name="Morin E."/>
            <person name="Drula E."/>
            <person name="Courty P.E."/>
            <person name="Chicoki N."/>
            <person name="Fauchery L."/>
            <person name="Kohler A."/>
            <person name="Kuo A."/>
            <person name="Labutti K."/>
            <person name="Pangilinan J."/>
            <person name="Lipzen A."/>
            <person name="Riley R."/>
            <person name="Andreopoulos W."/>
            <person name="He G."/>
            <person name="Johnson J."/>
            <person name="Barry K.W."/>
            <person name="Grigoriev I.V."/>
            <person name="Nagy L."/>
            <person name="Hibbett D."/>
            <person name="Henrissat B."/>
            <person name="Matheny P.B."/>
            <person name="Labbe J."/>
            <person name="Martin F."/>
        </authorList>
    </citation>
    <scope>NUCLEOTIDE SEQUENCE</scope>
    <source>
        <strain evidence="1">HHB10654</strain>
    </source>
</reference>
<proteinExistence type="predicted"/>
<evidence type="ECO:0000313" key="2">
    <source>
        <dbReference type="Proteomes" id="UP000814140"/>
    </source>
</evidence>
<keyword evidence="2" id="KW-1185">Reference proteome</keyword>
<gene>
    <name evidence="1" type="ORF">BV25DRAFT_1918151</name>
</gene>